<dbReference type="PANTHER" id="PTHR21310:SF15">
    <property type="entry name" value="AMINOGLYCOSIDE PHOSPHOTRANSFERASE DOMAIN-CONTAINING PROTEIN"/>
    <property type="match status" value="1"/>
</dbReference>
<dbReference type="RefSeq" id="XP_024723233.1">
    <property type="nucleotide sequence ID" value="XM_024862427.1"/>
</dbReference>
<organism evidence="2 3">
    <name type="scientific">Amorphotheca resinae ATCC 22711</name>
    <dbReference type="NCBI Taxonomy" id="857342"/>
    <lineage>
        <taxon>Eukaryota</taxon>
        <taxon>Fungi</taxon>
        <taxon>Dikarya</taxon>
        <taxon>Ascomycota</taxon>
        <taxon>Pezizomycotina</taxon>
        <taxon>Leotiomycetes</taxon>
        <taxon>Helotiales</taxon>
        <taxon>Amorphothecaceae</taxon>
        <taxon>Amorphotheca</taxon>
    </lineage>
</organism>
<dbReference type="SUPFAM" id="SSF56112">
    <property type="entry name" value="Protein kinase-like (PK-like)"/>
    <property type="match status" value="1"/>
</dbReference>
<dbReference type="InParanoid" id="A0A2T3B8M7"/>
<dbReference type="OrthoDB" id="5327538at2759"/>
<dbReference type="Gene3D" id="4.10.1110.10">
    <property type="entry name" value="AN1-like Zinc finger"/>
    <property type="match status" value="1"/>
</dbReference>
<dbReference type="SUPFAM" id="SSF118310">
    <property type="entry name" value="AN1-like Zinc finger"/>
    <property type="match status" value="1"/>
</dbReference>
<dbReference type="STRING" id="857342.A0A2T3B8M7"/>
<dbReference type="GeneID" id="36570508"/>
<sequence length="460" mass="52358">MPMWNCDFDNCQKPAVRTYGECTLCDRHLCTQHLQAEFHKCPAWEDAESYDPAAGEAERRELTQLLSKINTPALASRASHLRNGIPCSIPPLVYDRAIRSSVMGGMNYHVEIRFEDGVSWLARIRRSNATSPPPDLRDHIIRSEVATLQFLEKTGVPAPRVFDFDFERKENPVGVGYILMEKMPGKSLRWSLLSADQRKKVMSQLADIYITLHSFPFQSAGSFDQPGTSHIGSFARESLTDYHPSGEMRPLGPYSSHEQYLIATLRLTLSLIVRQECYTPRAVDAYLIHRYLLDCIPAILSQHTHDDGYFYLKHADEKGDHILIDSSLNITSIIDWEWAHTAPKSSAFKSPIVLLSVSDFYAGINTLGDDEAIFAQLLEEKGNPELAEIVKRGRILHRFEFCAGYDLADWDGFLGLFQGLRNALDSDAHLDWEGWREMAIRRYAHEEELRLLLEEDRGRG</sequence>
<proteinExistence type="predicted"/>
<dbReference type="InterPro" id="IPR002575">
    <property type="entry name" value="Aminoglycoside_PTrfase"/>
</dbReference>
<protein>
    <recommendedName>
        <fullName evidence="1">Aminoglycoside phosphotransferase domain-containing protein</fullName>
    </recommendedName>
</protein>
<dbReference type="InterPro" id="IPR051678">
    <property type="entry name" value="AGP_Transferase"/>
</dbReference>
<reference evidence="2 3" key="1">
    <citation type="journal article" date="2018" name="New Phytol.">
        <title>Comparative genomics and transcriptomics depict ericoid mycorrhizal fungi as versatile saprotrophs and plant mutualists.</title>
        <authorList>
            <person name="Martino E."/>
            <person name="Morin E."/>
            <person name="Grelet G.A."/>
            <person name="Kuo A."/>
            <person name="Kohler A."/>
            <person name="Daghino S."/>
            <person name="Barry K.W."/>
            <person name="Cichocki N."/>
            <person name="Clum A."/>
            <person name="Dockter R.B."/>
            <person name="Hainaut M."/>
            <person name="Kuo R.C."/>
            <person name="LaButti K."/>
            <person name="Lindahl B.D."/>
            <person name="Lindquist E.A."/>
            <person name="Lipzen A."/>
            <person name="Khouja H.R."/>
            <person name="Magnuson J."/>
            <person name="Murat C."/>
            <person name="Ohm R.A."/>
            <person name="Singer S.W."/>
            <person name="Spatafora J.W."/>
            <person name="Wang M."/>
            <person name="Veneault-Fourrey C."/>
            <person name="Henrissat B."/>
            <person name="Grigoriev I.V."/>
            <person name="Martin F.M."/>
            <person name="Perotto S."/>
        </authorList>
    </citation>
    <scope>NUCLEOTIDE SEQUENCE [LARGE SCALE GENOMIC DNA]</scope>
    <source>
        <strain evidence="2 3">ATCC 22711</strain>
    </source>
</reference>
<dbReference type="EMBL" id="KZ679008">
    <property type="protein sequence ID" value="PSS23187.1"/>
    <property type="molecule type" value="Genomic_DNA"/>
</dbReference>
<name>A0A2T3B8M7_AMORE</name>
<dbReference type="Pfam" id="PF01636">
    <property type="entry name" value="APH"/>
    <property type="match status" value="1"/>
</dbReference>
<dbReference type="Gene3D" id="3.90.1200.10">
    <property type="match status" value="1"/>
</dbReference>
<evidence type="ECO:0000259" key="1">
    <source>
        <dbReference type="Pfam" id="PF01636"/>
    </source>
</evidence>
<dbReference type="Proteomes" id="UP000241818">
    <property type="component" value="Unassembled WGS sequence"/>
</dbReference>
<evidence type="ECO:0000313" key="3">
    <source>
        <dbReference type="Proteomes" id="UP000241818"/>
    </source>
</evidence>
<dbReference type="InterPro" id="IPR011009">
    <property type="entry name" value="Kinase-like_dom_sf"/>
</dbReference>
<dbReference type="PANTHER" id="PTHR21310">
    <property type="entry name" value="AMINOGLYCOSIDE PHOSPHOTRANSFERASE-RELATED-RELATED"/>
    <property type="match status" value="1"/>
</dbReference>
<dbReference type="InterPro" id="IPR035896">
    <property type="entry name" value="AN1-like_Znf"/>
</dbReference>
<gene>
    <name evidence="2" type="ORF">M430DRAFT_135865</name>
</gene>
<keyword evidence="3" id="KW-1185">Reference proteome</keyword>
<evidence type="ECO:0000313" key="2">
    <source>
        <dbReference type="EMBL" id="PSS23187.1"/>
    </source>
</evidence>
<accession>A0A2T3B8M7</accession>
<dbReference type="AlphaFoldDB" id="A0A2T3B8M7"/>
<feature type="domain" description="Aminoglycoside phosphotransferase" evidence="1">
    <location>
        <begin position="133"/>
        <end position="341"/>
    </location>
</feature>